<evidence type="ECO:0000313" key="2">
    <source>
        <dbReference type="EMBL" id="KAB2623709.1"/>
    </source>
</evidence>
<accession>A0A5N5H6V6</accession>
<reference evidence="2 3" key="1">
    <citation type="submission" date="2019-09" db="EMBL/GenBank/DDBJ databases">
        <authorList>
            <person name="Ou C."/>
        </authorList>
    </citation>
    <scope>NUCLEOTIDE SEQUENCE [LARGE SCALE GENOMIC DNA]</scope>
    <source>
        <strain evidence="2">S2</strain>
        <tissue evidence="2">Leaf</tissue>
    </source>
</reference>
<keyword evidence="3" id="KW-1185">Reference proteome</keyword>
<gene>
    <name evidence="2" type="ORF">D8674_042062</name>
</gene>
<protein>
    <submittedName>
        <fullName evidence="2">Uncharacterized protein</fullName>
    </submittedName>
</protein>
<evidence type="ECO:0000313" key="3">
    <source>
        <dbReference type="Proteomes" id="UP000327157"/>
    </source>
</evidence>
<organism evidence="2 3">
    <name type="scientific">Pyrus ussuriensis x Pyrus communis</name>
    <dbReference type="NCBI Taxonomy" id="2448454"/>
    <lineage>
        <taxon>Eukaryota</taxon>
        <taxon>Viridiplantae</taxon>
        <taxon>Streptophyta</taxon>
        <taxon>Embryophyta</taxon>
        <taxon>Tracheophyta</taxon>
        <taxon>Spermatophyta</taxon>
        <taxon>Magnoliopsida</taxon>
        <taxon>eudicotyledons</taxon>
        <taxon>Gunneridae</taxon>
        <taxon>Pentapetalae</taxon>
        <taxon>rosids</taxon>
        <taxon>fabids</taxon>
        <taxon>Rosales</taxon>
        <taxon>Rosaceae</taxon>
        <taxon>Amygdaloideae</taxon>
        <taxon>Maleae</taxon>
        <taxon>Pyrus</taxon>
    </lineage>
</organism>
<dbReference type="EMBL" id="SMOL01000197">
    <property type="protein sequence ID" value="KAB2623709.1"/>
    <property type="molecule type" value="Genomic_DNA"/>
</dbReference>
<evidence type="ECO:0000256" key="1">
    <source>
        <dbReference type="SAM" id="MobiDB-lite"/>
    </source>
</evidence>
<dbReference type="Proteomes" id="UP000327157">
    <property type="component" value="Unassembled WGS sequence"/>
</dbReference>
<sequence>MSMKKYLKKSGDDDEGSKWDKTDSECKQYRSRDIDLPLLVRLLLASIQTIFRIAVNPSRKVDRLRARVCFCNASNVTFCVDINNIWNSIHLACV</sequence>
<comment type="caution">
    <text evidence="2">The sequence shown here is derived from an EMBL/GenBank/DDBJ whole genome shotgun (WGS) entry which is preliminary data.</text>
</comment>
<proteinExistence type="predicted"/>
<reference evidence="2 3" key="2">
    <citation type="submission" date="2019-11" db="EMBL/GenBank/DDBJ databases">
        <title>A de novo genome assembly of a pear dwarfing rootstock.</title>
        <authorList>
            <person name="Wang F."/>
            <person name="Wang J."/>
            <person name="Li S."/>
            <person name="Zhang Y."/>
            <person name="Fang M."/>
            <person name="Ma L."/>
            <person name="Zhao Y."/>
            <person name="Jiang S."/>
        </authorList>
    </citation>
    <scope>NUCLEOTIDE SEQUENCE [LARGE SCALE GENOMIC DNA]</scope>
    <source>
        <strain evidence="2">S2</strain>
        <tissue evidence="2">Leaf</tissue>
    </source>
</reference>
<feature type="region of interest" description="Disordered" evidence="1">
    <location>
        <begin position="1"/>
        <end position="24"/>
    </location>
</feature>
<dbReference type="AlphaFoldDB" id="A0A5N5H6V6"/>
<name>A0A5N5H6V6_9ROSA</name>